<keyword evidence="9 11" id="KW-0472">Membrane</keyword>
<keyword evidence="6" id="KW-0408">Iron</keyword>
<feature type="domain" description="TonB-dependent receptor plug" evidence="15">
    <location>
        <begin position="57"/>
        <end position="166"/>
    </location>
</feature>
<organism evidence="16 17">
    <name type="scientific">Brevundimonas goettingensis</name>
    <dbReference type="NCBI Taxonomy" id="2774190"/>
    <lineage>
        <taxon>Bacteria</taxon>
        <taxon>Pseudomonadati</taxon>
        <taxon>Pseudomonadota</taxon>
        <taxon>Alphaproteobacteria</taxon>
        <taxon>Caulobacterales</taxon>
        <taxon>Caulobacteraceae</taxon>
        <taxon>Brevundimonas</taxon>
    </lineage>
</organism>
<dbReference type="Gene3D" id="2.40.170.20">
    <property type="entry name" value="TonB-dependent receptor, beta-barrel domain"/>
    <property type="match status" value="1"/>
</dbReference>
<dbReference type="Pfam" id="PF07715">
    <property type="entry name" value="Plug"/>
    <property type="match status" value="1"/>
</dbReference>
<evidence type="ECO:0000313" key="16">
    <source>
        <dbReference type="EMBL" id="QTC90018.1"/>
    </source>
</evidence>
<keyword evidence="2 11" id="KW-0813">Transport</keyword>
<keyword evidence="5 11" id="KW-0812">Transmembrane</keyword>
<dbReference type="RefSeq" id="WP_207868434.1">
    <property type="nucleotide sequence ID" value="NZ_CP062222.1"/>
</dbReference>
<reference evidence="16" key="1">
    <citation type="submission" date="2020-09" db="EMBL/GenBank/DDBJ databases">
        <title>Brevundimonas sp. LVF2 isolated from a puddle in Goettingen, Germany.</title>
        <authorList>
            <person name="Friedrich I."/>
            <person name="Klassen A."/>
            <person name="Hannes N."/>
            <person name="Schneider D."/>
            <person name="Hertel R."/>
            <person name="Daniel R."/>
        </authorList>
    </citation>
    <scope>NUCLEOTIDE SEQUENCE</scope>
    <source>
        <strain evidence="16">LVF2</strain>
    </source>
</reference>
<keyword evidence="4" id="KW-0410">Iron transport</keyword>
<sequence>MLLKTSAAPCALLLAALIPPPAHAQSADQATRLDEIIVTAARNPEDPPVVAETRARLSRTPGAVAVVSAESYRDRYAPNLADVLRDVPGVYAEKKWGGDIRLSIRGSGIGNSSHNRGTLLAQDGIPFNEADGFGDFQLIDPSIARYTEVYKGGNALRFGGALLGGAINLVTPTGRTAGAEDAFRIDGGSFGTLRAHAEVARTYGDWDVFVAATGQKADGWRDQSNGQQQYGSLNIGRRFGEDREVRLYVSGGYVHQEIPGSVSLSDALTRPPAANATNKAMAYQRDMASMRSTLQTRWRLNEETVFEGGIYGTWKDLDHPIFQVVDQQSRNYGVFGRLDWTGQAFGKTADAFYGVSYRSGDLDANQWINLAGSHGAHTAQSRQNATGLDVFAEGRLFVTDRLALVAGGSYGRAERDYQSFVIPGVSTTFNLTTGKTYDWFAPRLGLLWQSESGAQAYANVTRSVEPPNFSALSPDAAGFKPLVPQEAVTYEAGVRGKHGAFTWDVSVYRARLEHELLNFVADPARGLPATFNAGPTTHQGIEAGLDWRFAPRWRLRQTYAFSDFHFDGDADYGDRDLPVVPPHLYRAELRYDAPQGWFVAPSLEWSMADSWVDYQNTLKAPSYAVASLNAGWTSTTGVRLFLDVRNLTDERYISNFSAVTNARLPTVSTAVFFPGEGRSVFVGVSRSF</sequence>
<comment type="similarity">
    <text evidence="11 12">Belongs to the TonB-dependent receptor family.</text>
</comment>
<evidence type="ECO:0000256" key="10">
    <source>
        <dbReference type="ARBA" id="ARBA00023237"/>
    </source>
</evidence>
<protein>
    <submittedName>
        <fullName evidence="16">TonB-dependent receptor</fullName>
    </submittedName>
</protein>
<keyword evidence="3 11" id="KW-1134">Transmembrane beta strand</keyword>
<keyword evidence="8 12" id="KW-0798">TonB box</keyword>
<name>A0A975BYG1_9CAUL</name>
<keyword evidence="13" id="KW-0732">Signal</keyword>
<dbReference type="Proteomes" id="UP000663918">
    <property type="component" value="Chromosome"/>
</dbReference>
<evidence type="ECO:0000256" key="9">
    <source>
        <dbReference type="ARBA" id="ARBA00023136"/>
    </source>
</evidence>
<dbReference type="Pfam" id="PF00593">
    <property type="entry name" value="TonB_dep_Rec_b-barrel"/>
    <property type="match status" value="1"/>
</dbReference>
<evidence type="ECO:0000256" key="12">
    <source>
        <dbReference type="RuleBase" id="RU003357"/>
    </source>
</evidence>
<gene>
    <name evidence="16" type="ORF">IFJ75_12035</name>
</gene>
<comment type="subcellular location">
    <subcellularLocation>
        <location evidence="1 11">Cell outer membrane</location>
        <topology evidence="1 11">Multi-pass membrane protein</topology>
    </subcellularLocation>
</comment>
<evidence type="ECO:0000256" key="8">
    <source>
        <dbReference type="ARBA" id="ARBA00023077"/>
    </source>
</evidence>
<proteinExistence type="inferred from homology"/>
<dbReference type="PANTHER" id="PTHR32552">
    <property type="entry name" value="FERRICHROME IRON RECEPTOR-RELATED"/>
    <property type="match status" value="1"/>
</dbReference>
<evidence type="ECO:0000256" key="2">
    <source>
        <dbReference type="ARBA" id="ARBA00022448"/>
    </source>
</evidence>
<feature type="signal peptide" evidence="13">
    <location>
        <begin position="1"/>
        <end position="24"/>
    </location>
</feature>
<dbReference type="InterPro" id="IPR036942">
    <property type="entry name" value="Beta-barrel_TonB_sf"/>
</dbReference>
<dbReference type="InterPro" id="IPR012910">
    <property type="entry name" value="Plug_dom"/>
</dbReference>
<dbReference type="PANTHER" id="PTHR32552:SF81">
    <property type="entry name" value="TONB-DEPENDENT OUTER MEMBRANE RECEPTOR"/>
    <property type="match status" value="1"/>
</dbReference>
<dbReference type="AlphaFoldDB" id="A0A975BYG1"/>
<keyword evidence="16" id="KW-0675">Receptor</keyword>
<dbReference type="InterPro" id="IPR039426">
    <property type="entry name" value="TonB-dep_rcpt-like"/>
</dbReference>
<dbReference type="CDD" id="cd01347">
    <property type="entry name" value="ligand_gated_channel"/>
    <property type="match status" value="1"/>
</dbReference>
<evidence type="ECO:0000313" key="17">
    <source>
        <dbReference type="Proteomes" id="UP000663918"/>
    </source>
</evidence>
<evidence type="ECO:0000256" key="3">
    <source>
        <dbReference type="ARBA" id="ARBA00022452"/>
    </source>
</evidence>
<dbReference type="GO" id="GO:0006826">
    <property type="term" value="P:iron ion transport"/>
    <property type="evidence" value="ECO:0007669"/>
    <property type="project" value="UniProtKB-KW"/>
</dbReference>
<evidence type="ECO:0000259" key="14">
    <source>
        <dbReference type="Pfam" id="PF00593"/>
    </source>
</evidence>
<dbReference type="SUPFAM" id="SSF56935">
    <property type="entry name" value="Porins"/>
    <property type="match status" value="1"/>
</dbReference>
<keyword evidence="17" id="KW-1185">Reference proteome</keyword>
<evidence type="ECO:0000256" key="11">
    <source>
        <dbReference type="PROSITE-ProRule" id="PRU01360"/>
    </source>
</evidence>
<evidence type="ECO:0000259" key="15">
    <source>
        <dbReference type="Pfam" id="PF07715"/>
    </source>
</evidence>
<dbReference type="InterPro" id="IPR000531">
    <property type="entry name" value="Beta-barrel_TonB"/>
</dbReference>
<evidence type="ECO:0000256" key="6">
    <source>
        <dbReference type="ARBA" id="ARBA00023004"/>
    </source>
</evidence>
<dbReference type="GO" id="GO:0009279">
    <property type="term" value="C:cell outer membrane"/>
    <property type="evidence" value="ECO:0007669"/>
    <property type="project" value="UniProtKB-SubCell"/>
</dbReference>
<dbReference type="Gene3D" id="2.170.130.10">
    <property type="entry name" value="TonB-dependent receptor, plug domain"/>
    <property type="match status" value="1"/>
</dbReference>
<evidence type="ECO:0000256" key="5">
    <source>
        <dbReference type="ARBA" id="ARBA00022692"/>
    </source>
</evidence>
<evidence type="ECO:0000256" key="4">
    <source>
        <dbReference type="ARBA" id="ARBA00022496"/>
    </source>
</evidence>
<feature type="chain" id="PRO_5037560638" evidence="13">
    <location>
        <begin position="25"/>
        <end position="688"/>
    </location>
</feature>
<dbReference type="InterPro" id="IPR037066">
    <property type="entry name" value="Plug_dom_sf"/>
</dbReference>
<keyword evidence="10 11" id="KW-0998">Cell outer membrane</keyword>
<evidence type="ECO:0000256" key="13">
    <source>
        <dbReference type="SAM" id="SignalP"/>
    </source>
</evidence>
<evidence type="ECO:0000256" key="7">
    <source>
        <dbReference type="ARBA" id="ARBA00023065"/>
    </source>
</evidence>
<keyword evidence="7" id="KW-0406">Ion transport</keyword>
<dbReference type="KEGG" id="bgoe:IFJ75_12035"/>
<dbReference type="PROSITE" id="PS52016">
    <property type="entry name" value="TONB_DEPENDENT_REC_3"/>
    <property type="match status" value="1"/>
</dbReference>
<dbReference type="EMBL" id="CP062222">
    <property type="protein sequence ID" value="QTC90018.1"/>
    <property type="molecule type" value="Genomic_DNA"/>
</dbReference>
<accession>A0A975BYG1</accession>
<evidence type="ECO:0000256" key="1">
    <source>
        <dbReference type="ARBA" id="ARBA00004571"/>
    </source>
</evidence>
<feature type="domain" description="TonB-dependent receptor-like beta-barrel" evidence="14">
    <location>
        <begin position="266"/>
        <end position="647"/>
    </location>
</feature>